<dbReference type="PANTHER" id="PTHR43224:SF1">
    <property type="entry name" value="AMIDINOTRANSFERASE"/>
    <property type="match status" value="1"/>
</dbReference>
<protein>
    <submittedName>
        <fullName evidence="1">Amidinotransferase</fullName>
    </submittedName>
</protein>
<dbReference type="SUPFAM" id="SSF55909">
    <property type="entry name" value="Pentein"/>
    <property type="match status" value="1"/>
</dbReference>
<dbReference type="PIRSF" id="PIRSF028188">
    <property type="entry name" value="Amdntrnsf_FN0238"/>
    <property type="match status" value="1"/>
</dbReference>
<proteinExistence type="predicted"/>
<dbReference type="PANTHER" id="PTHR43224">
    <property type="entry name" value="AMIDINOTRANSFERASE"/>
    <property type="match status" value="1"/>
</dbReference>
<comment type="caution">
    <text evidence="1">The sequence shown here is derived from an EMBL/GenBank/DDBJ whole genome shotgun (WGS) entry which is preliminary data.</text>
</comment>
<keyword evidence="2" id="KW-1185">Reference proteome</keyword>
<accession>A0A246FN09</accession>
<dbReference type="Gene3D" id="3.75.10.10">
    <property type="entry name" value="L-arginine/glycine Amidinotransferase, Chain A"/>
    <property type="match status" value="1"/>
</dbReference>
<dbReference type="RefSeq" id="WP_088463378.1">
    <property type="nucleotide sequence ID" value="NZ_NIRR01000005.1"/>
</dbReference>
<gene>
    <name evidence="1" type="ORF">CDA63_05125</name>
</gene>
<dbReference type="OrthoDB" id="9788268at2"/>
<evidence type="ECO:0000313" key="2">
    <source>
        <dbReference type="Proteomes" id="UP000197277"/>
    </source>
</evidence>
<name>A0A246FN09_9BACT</name>
<dbReference type="Pfam" id="PF19420">
    <property type="entry name" value="DDAH_eukar"/>
    <property type="match status" value="1"/>
</dbReference>
<sequence>MKQAASTVFVVRPARFGFNAETALSNHFQQAPADLSAAAAEARAVAEFDALVETLRGRGVQVRVFDDTPAPAKPDAVFPNNWLSLHADGHAVLYPLCAPSRRPERRPDIVAALGQEFRITEVLDWSGAEAEGRFLEGTGSIIFDHEHRRAYAGRSARTEPALLADICARLGYQPVLFRSVDARGQEIYHTNVMLSIGPGFAVACLESIADAAERRAVEDSLRETGHEIVPISLVQVACFAGNMLALQPAGGPVLLAMSQRAHDSLTARQRQQLSRHAELLPLPIPTIETLGGGSVRCMLAEVFLPELLGVATGQI</sequence>
<dbReference type="GO" id="GO:0016740">
    <property type="term" value="F:transferase activity"/>
    <property type="evidence" value="ECO:0007669"/>
    <property type="project" value="UniProtKB-KW"/>
</dbReference>
<dbReference type="Proteomes" id="UP000197277">
    <property type="component" value="Unassembled WGS sequence"/>
</dbReference>
<dbReference type="AlphaFoldDB" id="A0A246FN09"/>
<dbReference type="InterPro" id="IPR014541">
    <property type="entry name" value="Amdntrnsf_FN0238"/>
</dbReference>
<organism evidence="1 2">
    <name type="scientific">Hymenobacter amundsenii</name>
    <dbReference type="NCBI Taxonomy" id="2006685"/>
    <lineage>
        <taxon>Bacteria</taxon>
        <taxon>Pseudomonadati</taxon>
        <taxon>Bacteroidota</taxon>
        <taxon>Cytophagia</taxon>
        <taxon>Cytophagales</taxon>
        <taxon>Hymenobacteraceae</taxon>
        <taxon>Hymenobacter</taxon>
    </lineage>
</organism>
<evidence type="ECO:0000313" key="1">
    <source>
        <dbReference type="EMBL" id="OWP64113.1"/>
    </source>
</evidence>
<dbReference type="NCBIfam" id="NF046062">
    <property type="entry name" value="citrull_CtlX"/>
    <property type="match status" value="1"/>
</dbReference>
<dbReference type="EMBL" id="NIRR01000005">
    <property type="protein sequence ID" value="OWP64113.1"/>
    <property type="molecule type" value="Genomic_DNA"/>
</dbReference>
<reference evidence="1 2" key="1">
    <citation type="submission" date="2017-06" db="EMBL/GenBank/DDBJ databases">
        <title>Hymenobacter amundsenii sp. nov. isolated from regoliths in Antarctica.</title>
        <authorList>
            <person name="Sedlacek I."/>
            <person name="Kralova S."/>
            <person name="Pantucek R."/>
            <person name="Svec P."/>
            <person name="Holochova P."/>
            <person name="Stankova E."/>
            <person name="Vrbovska V."/>
            <person name="Busse H.-J."/>
        </authorList>
    </citation>
    <scope>NUCLEOTIDE SEQUENCE [LARGE SCALE GENOMIC DNA]</scope>
    <source>
        <strain evidence="1 2">CCM 8682</strain>
    </source>
</reference>
<keyword evidence="1" id="KW-0808">Transferase</keyword>